<dbReference type="PANTHER" id="PTHR32071:SF57">
    <property type="entry name" value="C4-DICARBOXYLATE TRANSPORT TRANSCRIPTIONAL REGULATORY PROTEIN DCTD"/>
    <property type="match status" value="1"/>
</dbReference>
<dbReference type="NCBIfam" id="TIGR00229">
    <property type="entry name" value="sensory_box"/>
    <property type="match status" value="2"/>
</dbReference>
<dbReference type="SUPFAM" id="SSF46689">
    <property type="entry name" value="Homeodomain-like"/>
    <property type="match status" value="1"/>
</dbReference>
<proteinExistence type="predicted"/>
<feature type="coiled-coil region" evidence="8">
    <location>
        <begin position="341"/>
        <end position="378"/>
    </location>
</feature>
<dbReference type="InterPro" id="IPR058031">
    <property type="entry name" value="AAA_lid_NorR"/>
</dbReference>
<dbReference type="Pfam" id="PF25601">
    <property type="entry name" value="AAA_lid_14"/>
    <property type="match status" value="1"/>
</dbReference>
<dbReference type="Pfam" id="PF18024">
    <property type="entry name" value="HTH_50"/>
    <property type="match status" value="1"/>
</dbReference>
<dbReference type="InterPro" id="IPR025944">
    <property type="entry name" value="Sigma_54_int_dom_CS"/>
</dbReference>
<organism evidence="12 13">
    <name type="scientific">Iocasia fonsfrigidae</name>
    <dbReference type="NCBI Taxonomy" id="2682810"/>
    <lineage>
        <taxon>Bacteria</taxon>
        <taxon>Bacillati</taxon>
        <taxon>Bacillota</taxon>
        <taxon>Clostridia</taxon>
        <taxon>Halanaerobiales</taxon>
        <taxon>Halanaerobiaceae</taxon>
        <taxon>Iocasia</taxon>
    </lineage>
</organism>
<dbReference type="InterPro" id="IPR013767">
    <property type="entry name" value="PAS_fold"/>
</dbReference>
<dbReference type="InterPro" id="IPR000644">
    <property type="entry name" value="CBS_dom"/>
</dbReference>
<feature type="domain" description="AAA+ ATPase" evidence="11">
    <location>
        <begin position="405"/>
        <end position="549"/>
    </location>
</feature>
<evidence type="ECO:0000259" key="9">
    <source>
        <dbReference type="SMART" id="SM00091"/>
    </source>
</evidence>
<dbReference type="Gene3D" id="1.10.8.60">
    <property type="match status" value="1"/>
</dbReference>
<dbReference type="Gene3D" id="3.10.580.10">
    <property type="entry name" value="CBS-domain"/>
    <property type="match status" value="1"/>
</dbReference>
<dbReference type="Pfam" id="PF00989">
    <property type="entry name" value="PAS"/>
    <property type="match status" value="2"/>
</dbReference>
<dbReference type="PROSITE" id="PS00688">
    <property type="entry name" value="SIGMA54_INTERACT_3"/>
    <property type="match status" value="1"/>
</dbReference>
<dbReference type="SUPFAM" id="SSF52540">
    <property type="entry name" value="P-loop containing nucleoside triphosphate hydrolases"/>
    <property type="match status" value="1"/>
</dbReference>
<protein>
    <recommendedName>
        <fullName evidence="7">HTH-type transcriptional regulatory protein TyrR</fullName>
    </recommendedName>
</protein>
<keyword evidence="6" id="KW-0804">Transcription</keyword>
<dbReference type="SMART" id="SM00091">
    <property type="entry name" value="PAS"/>
    <property type="match status" value="2"/>
</dbReference>
<evidence type="ECO:0000256" key="6">
    <source>
        <dbReference type="ARBA" id="ARBA00023163"/>
    </source>
</evidence>
<keyword evidence="3" id="KW-0067">ATP-binding</keyword>
<keyword evidence="13" id="KW-1185">Reference proteome</keyword>
<evidence type="ECO:0000256" key="1">
    <source>
        <dbReference type="ARBA" id="ARBA00022741"/>
    </source>
</evidence>
<dbReference type="InterPro" id="IPR030828">
    <property type="entry name" value="HTH_TyrR"/>
</dbReference>
<dbReference type="EMBL" id="CP046640">
    <property type="protein sequence ID" value="QTL99110.1"/>
    <property type="molecule type" value="Genomic_DNA"/>
</dbReference>
<feature type="domain" description="PAS" evidence="9">
    <location>
        <begin position="243"/>
        <end position="311"/>
    </location>
</feature>
<dbReference type="KEGG" id="ifn:GM661_14660"/>
<dbReference type="Gene3D" id="1.10.10.60">
    <property type="entry name" value="Homeodomain-like"/>
    <property type="match status" value="1"/>
</dbReference>
<dbReference type="CDD" id="cd00130">
    <property type="entry name" value="PAS"/>
    <property type="match status" value="2"/>
</dbReference>
<dbReference type="InterPro" id="IPR027417">
    <property type="entry name" value="P-loop_NTPase"/>
</dbReference>
<dbReference type="Gene3D" id="3.30.450.20">
    <property type="entry name" value="PAS domain"/>
    <property type="match status" value="2"/>
</dbReference>
<evidence type="ECO:0000313" key="13">
    <source>
        <dbReference type="Proteomes" id="UP000665020"/>
    </source>
</evidence>
<dbReference type="CDD" id="cd02205">
    <property type="entry name" value="CBS_pair_SF"/>
    <property type="match status" value="1"/>
</dbReference>
<dbReference type="SUPFAM" id="SSF55785">
    <property type="entry name" value="PYP-like sensor domain (PAS domain)"/>
    <property type="match status" value="2"/>
</dbReference>
<evidence type="ECO:0000256" key="4">
    <source>
        <dbReference type="ARBA" id="ARBA00023015"/>
    </source>
</evidence>
<dbReference type="InterPro" id="IPR035965">
    <property type="entry name" value="PAS-like_dom_sf"/>
</dbReference>
<evidence type="ECO:0000259" key="11">
    <source>
        <dbReference type="SMART" id="SM00382"/>
    </source>
</evidence>
<dbReference type="GO" id="GO:0003677">
    <property type="term" value="F:DNA binding"/>
    <property type="evidence" value="ECO:0007669"/>
    <property type="project" value="UniProtKB-KW"/>
</dbReference>
<gene>
    <name evidence="12" type="ORF">GM661_14660</name>
</gene>
<dbReference type="InterPro" id="IPR009057">
    <property type="entry name" value="Homeodomain-like_sf"/>
</dbReference>
<evidence type="ECO:0000256" key="7">
    <source>
        <dbReference type="ARBA" id="ARBA00029500"/>
    </source>
</evidence>
<dbReference type="SUPFAM" id="SSF54631">
    <property type="entry name" value="CBS-domain pair"/>
    <property type="match status" value="1"/>
</dbReference>
<dbReference type="PROSITE" id="PS00675">
    <property type="entry name" value="SIGMA54_INTERACT_1"/>
    <property type="match status" value="1"/>
</dbReference>
<keyword evidence="4" id="KW-0805">Transcription regulation</keyword>
<dbReference type="SMART" id="SM00116">
    <property type="entry name" value="CBS"/>
    <property type="match status" value="2"/>
</dbReference>
<dbReference type="PANTHER" id="PTHR32071">
    <property type="entry name" value="TRANSCRIPTIONAL REGULATORY PROTEIN"/>
    <property type="match status" value="1"/>
</dbReference>
<dbReference type="CDD" id="cd00009">
    <property type="entry name" value="AAA"/>
    <property type="match status" value="1"/>
</dbReference>
<reference evidence="12" key="1">
    <citation type="submission" date="2019-12" db="EMBL/GenBank/DDBJ databases">
        <authorList>
            <person name="zhang j."/>
            <person name="sun C.M."/>
        </authorList>
    </citation>
    <scope>NUCLEOTIDE SEQUENCE</scope>
    <source>
        <strain evidence="12">NS-1</strain>
    </source>
</reference>
<keyword evidence="2" id="KW-0058">Aromatic hydrocarbons catabolism</keyword>
<dbReference type="GO" id="GO:0006355">
    <property type="term" value="P:regulation of DNA-templated transcription"/>
    <property type="evidence" value="ECO:0007669"/>
    <property type="project" value="InterPro"/>
</dbReference>
<evidence type="ECO:0000256" key="8">
    <source>
        <dbReference type="SAM" id="Coils"/>
    </source>
</evidence>
<evidence type="ECO:0000313" key="12">
    <source>
        <dbReference type="EMBL" id="QTL99110.1"/>
    </source>
</evidence>
<dbReference type="Gene3D" id="3.40.50.300">
    <property type="entry name" value="P-loop containing nucleotide triphosphate hydrolases"/>
    <property type="match status" value="1"/>
</dbReference>
<keyword evidence="5" id="KW-0238">DNA-binding</keyword>
<feature type="domain" description="CBS" evidence="10">
    <location>
        <begin position="74"/>
        <end position="118"/>
    </location>
</feature>
<dbReference type="InterPro" id="IPR002078">
    <property type="entry name" value="Sigma_54_int"/>
</dbReference>
<dbReference type="Pfam" id="PF00158">
    <property type="entry name" value="Sigma54_activat"/>
    <property type="match status" value="1"/>
</dbReference>
<dbReference type="FunFam" id="3.40.50.300:FF:000006">
    <property type="entry name" value="DNA-binding transcriptional regulator NtrC"/>
    <property type="match status" value="1"/>
</dbReference>
<dbReference type="GO" id="GO:0005524">
    <property type="term" value="F:ATP binding"/>
    <property type="evidence" value="ECO:0007669"/>
    <property type="project" value="UniProtKB-KW"/>
</dbReference>
<dbReference type="RefSeq" id="WP_230867505.1">
    <property type="nucleotide sequence ID" value="NZ_CP046640.1"/>
</dbReference>
<evidence type="ECO:0000256" key="2">
    <source>
        <dbReference type="ARBA" id="ARBA00022797"/>
    </source>
</evidence>
<dbReference type="InterPro" id="IPR046342">
    <property type="entry name" value="CBS_dom_sf"/>
</dbReference>
<feature type="domain" description="CBS" evidence="10">
    <location>
        <begin position="10"/>
        <end position="58"/>
    </location>
</feature>
<feature type="domain" description="PAS" evidence="9">
    <location>
        <begin position="126"/>
        <end position="192"/>
    </location>
</feature>
<accession>A0A8A7KCX8</accession>
<dbReference type="Pfam" id="PF00571">
    <property type="entry name" value="CBS"/>
    <property type="match status" value="2"/>
</dbReference>
<dbReference type="SMART" id="SM00382">
    <property type="entry name" value="AAA"/>
    <property type="match status" value="1"/>
</dbReference>
<dbReference type="InterPro" id="IPR025943">
    <property type="entry name" value="Sigma_54_int_dom_ATP-bd_2"/>
</dbReference>
<evidence type="ECO:0000256" key="3">
    <source>
        <dbReference type="ARBA" id="ARBA00022840"/>
    </source>
</evidence>
<name>A0A8A7KCX8_9FIRM</name>
<dbReference type="PROSITE" id="PS00676">
    <property type="entry name" value="SIGMA54_INTERACT_2"/>
    <property type="match status" value="1"/>
</dbReference>
<dbReference type="InterPro" id="IPR000014">
    <property type="entry name" value="PAS"/>
</dbReference>
<dbReference type="InterPro" id="IPR025662">
    <property type="entry name" value="Sigma_54_int_dom_ATP-bd_1"/>
</dbReference>
<dbReference type="AlphaFoldDB" id="A0A8A7KCX8"/>
<keyword evidence="1" id="KW-0547">Nucleotide-binding</keyword>
<dbReference type="InterPro" id="IPR003593">
    <property type="entry name" value="AAA+_ATPase"/>
</dbReference>
<dbReference type="Proteomes" id="UP000665020">
    <property type="component" value="Chromosome"/>
</dbReference>
<keyword evidence="8" id="KW-0175">Coiled coil</keyword>
<evidence type="ECO:0000259" key="10">
    <source>
        <dbReference type="SMART" id="SM00116"/>
    </source>
</evidence>
<sequence length="693" mass="78172">MRVFDIMSRKPITLFRQDTINRAAQVFHNNKIDGAPVVDNQGKLLGIFTKSHLMEVIIDNLDRGTLVEELMTWDLIKINEDEPIEKALETNVGRLPVVNSDNELVGILTRTDLVRGFYLQSQEVVGELTTILDSSHNGIIAVNQDGLIITFNAAAEKIMGCKSTEVLGKPLIDILPNTGLIGVLEDEREESGKKLNIGDVTVLTNRSLIYKNGELKGAMAIFQDISDLEKISEELNIVKNLNKELDAIIESVSDGLYITNGKGDTIRINSSYEKITGIKSEDVLGRNMRELVAEGIFSESVTFQVLEKCESVTVMHELKSGQRILSTGNPVFNEEGKIVRVVTTARDVKELNHLKEELEKTKQLSKKYYSELEKLRLQQLELDDVVVKSDKMEKIIDLALQIGGVDSTVLITGESGVGKEIIARTIHKSSKRSKNSFMKVNCGAIPDNLLEAELFGYEKGAFTGAKSDGKPGIFELADKGTILLDEVGELPLNLQVKLLRVLQEEEIMRVGGTESIKIDVRVLAATNRDLDIMLQEGTFREDLYYRLNVVPIHIPPLRERKADIAPLSYNFLNQFNKKYNINKKIALETIEYLEYYKWPGNVRELKNLIERFVVMYSQDIIEPRILPKKIKEMENKETDIKVTDIIPLKKAVSKVEKDILKMAFEKCSSTYEVARVLEVSQPTVVRKRKKYMI</sequence>
<evidence type="ECO:0000256" key="5">
    <source>
        <dbReference type="ARBA" id="ARBA00023125"/>
    </source>
</evidence>